<dbReference type="PANTHER" id="PTHR33124:SF12">
    <property type="entry name" value="TRANSCRIPTION FACTOR BHLH148"/>
    <property type="match status" value="1"/>
</dbReference>
<dbReference type="Pfam" id="PF26576">
    <property type="entry name" value="IBH1_N"/>
    <property type="match status" value="1"/>
</dbReference>
<dbReference type="AlphaFoldDB" id="A0A7J7H4V3"/>
<dbReference type="EMBL" id="JACBKZ010000007">
    <property type="protein sequence ID" value="KAF5946884.1"/>
    <property type="molecule type" value="Genomic_DNA"/>
</dbReference>
<dbReference type="GO" id="GO:0005634">
    <property type="term" value="C:nucleus"/>
    <property type="evidence" value="ECO:0007669"/>
    <property type="project" value="UniProtKB-SubCell"/>
</dbReference>
<dbReference type="Proteomes" id="UP000593564">
    <property type="component" value="Unassembled WGS sequence"/>
</dbReference>
<reference evidence="8" key="1">
    <citation type="journal article" date="2020" name="Nat. Commun.">
        <title>Genome assembly of wild tea tree DASZ reveals pedigree and selection history of tea varieties.</title>
        <authorList>
            <person name="Zhang W."/>
            <person name="Zhang Y."/>
            <person name="Qiu H."/>
            <person name="Guo Y."/>
            <person name="Wan H."/>
            <person name="Zhang X."/>
            <person name="Scossa F."/>
            <person name="Alseekh S."/>
            <person name="Zhang Q."/>
            <person name="Wang P."/>
            <person name="Xu L."/>
            <person name="Schmidt M.H."/>
            <person name="Jia X."/>
            <person name="Li D."/>
            <person name="Zhu A."/>
            <person name="Guo F."/>
            <person name="Chen W."/>
            <person name="Ni D."/>
            <person name="Usadel B."/>
            <person name="Fernie A.R."/>
            <person name="Wen W."/>
        </authorList>
    </citation>
    <scope>NUCLEOTIDE SEQUENCE [LARGE SCALE GENOMIC DNA]</scope>
    <source>
        <strain evidence="8">cv. G240</strain>
    </source>
</reference>
<accession>A0A7J7H4V3</accession>
<dbReference type="GO" id="GO:0046983">
    <property type="term" value="F:protein dimerization activity"/>
    <property type="evidence" value="ECO:0007669"/>
    <property type="project" value="InterPro"/>
</dbReference>
<dbReference type="InterPro" id="IPR059002">
    <property type="entry name" value="IBH1_N"/>
</dbReference>
<protein>
    <recommendedName>
        <fullName evidence="6">BHLH domain-containing protein</fullName>
    </recommendedName>
</protein>
<keyword evidence="3" id="KW-0804">Transcription</keyword>
<dbReference type="GO" id="GO:0000976">
    <property type="term" value="F:transcription cis-regulatory region binding"/>
    <property type="evidence" value="ECO:0007669"/>
    <property type="project" value="UniProtKB-ARBA"/>
</dbReference>
<sequence>MASSSISNPEGNSNRLRELKPEKRRKIGIENQIEVVKVDKKAWNTESEQQIYSVKLLEALRQVRRNSSSPATSAPVGGRAIRETADRVLAAAAKGRTRWSKAILTSRLRMKLNSNRHKKLRKLKVTGDIRSKMPVARKKLPALQRKVRFLGRLVPGCRKLSFPNLLEETTDYIAALEMQVRAMTTLAVLLTGAENLDRHGSSLSQP</sequence>
<keyword evidence="8" id="KW-1185">Reference proteome</keyword>
<reference evidence="7 8" key="2">
    <citation type="submission" date="2020-07" db="EMBL/GenBank/DDBJ databases">
        <title>Genome assembly of wild tea tree DASZ reveals pedigree and selection history of tea varieties.</title>
        <authorList>
            <person name="Zhang W."/>
        </authorList>
    </citation>
    <scope>NUCLEOTIDE SEQUENCE [LARGE SCALE GENOMIC DNA]</scope>
    <source>
        <strain evidence="8">cv. G240</strain>
        <tissue evidence="7">Leaf</tissue>
    </source>
</reference>
<dbReference type="SUPFAM" id="SSF47459">
    <property type="entry name" value="HLH, helix-loop-helix DNA-binding domain"/>
    <property type="match status" value="1"/>
</dbReference>
<evidence type="ECO:0000256" key="1">
    <source>
        <dbReference type="ARBA" id="ARBA00004123"/>
    </source>
</evidence>
<keyword evidence="2" id="KW-0805">Transcription regulation</keyword>
<feature type="compositionally biased region" description="Polar residues" evidence="5">
    <location>
        <begin position="1"/>
        <end position="14"/>
    </location>
</feature>
<evidence type="ECO:0000256" key="2">
    <source>
        <dbReference type="ARBA" id="ARBA00023015"/>
    </source>
</evidence>
<evidence type="ECO:0000256" key="4">
    <source>
        <dbReference type="ARBA" id="ARBA00023242"/>
    </source>
</evidence>
<feature type="domain" description="BHLH" evidence="6">
    <location>
        <begin position="127"/>
        <end position="176"/>
    </location>
</feature>
<dbReference type="InterPro" id="IPR011598">
    <property type="entry name" value="bHLH_dom"/>
</dbReference>
<dbReference type="PANTHER" id="PTHR33124">
    <property type="entry name" value="TRANSCRIPTION FACTOR IBH1-LIKE 1"/>
    <property type="match status" value="1"/>
</dbReference>
<dbReference type="InterPro" id="IPR044549">
    <property type="entry name" value="bHLH_AtIBH1-like"/>
</dbReference>
<dbReference type="InterPro" id="IPR036638">
    <property type="entry name" value="HLH_DNA-bd_sf"/>
</dbReference>
<comment type="subcellular location">
    <subcellularLocation>
        <location evidence="1">Nucleus</location>
    </subcellularLocation>
</comment>
<evidence type="ECO:0000256" key="5">
    <source>
        <dbReference type="SAM" id="MobiDB-lite"/>
    </source>
</evidence>
<evidence type="ECO:0000259" key="6">
    <source>
        <dbReference type="PROSITE" id="PS50888"/>
    </source>
</evidence>
<comment type="caution">
    <text evidence="7">The sequence shown here is derived from an EMBL/GenBank/DDBJ whole genome shotgun (WGS) entry which is preliminary data.</text>
</comment>
<dbReference type="CDD" id="cd11444">
    <property type="entry name" value="bHLH_AtIBH1_like"/>
    <property type="match status" value="1"/>
</dbReference>
<dbReference type="InterPro" id="IPR044660">
    <property type="entry name" value="IBH1-like"/>
</dbReference>
<organism evidence="7 8">
    <name type="scientific">Camellia sinensis</name>
    <name type="common">Tea plant</name>
    <name type="synonym">Thea sinensis</name>
    <dbReference type="NCBI Taxonomy" id="4442"/>
    <lineage>
        <taxon>Eukaryota</taxon>
        <taxon>Viridiplantae</taxon>
        <taxon>Streptophyta</taxon>
        <taxon>Embryophyta</taxon>
        <taxon>Tracheophyta</taxon>
        <taxon>Spermatophyta</taxon>
        <taxon>Magnoliopsida</taxon>
        <taxon>eudicotyledons</taxon>
        <taxon>Gunneridae</taxon>
        <taxon>Pentapetalae</taxon>
        <taxon>asterids</taxon>
        <taxon>Ericales</taxon>
        <taxon>Theaceae</taxon>
        <taxon>Camellia</taxon>
    </lineage>
</organism>
<gene>
    <name evidence="7" type="ORF">HYC85_017112</name>
</gene>
<keyword evidence="4" id="KW-0539">Nucleus</keyword>
<proteinExistence type="predicted"/>
<name>A0A7J7H4V3_CAMSI</name>
<dbReference type="PROSITE" id="PS50888">
    <property type="entry name" value="BHLH"/>
    <property type="match status" value="1"/>
</dbReference>
<evidence type="ECO:0000256" key="3">
    <source>
        <dbReference type="ARBA" id="ARBA00023163"/>
    </source>
</evidence>
<evidence type="ECO:0000313" key="8">
    <source>
        <dbReference type="Proteomes" id="UP000593564"/>
    </source>
</evidence>
<dbReference type="GO" id="GO:0006355">
    <property type="term" value="P:regulation of DNA-templated transcription"/>
    <property type="evidence" value="ECO:0007669"/>
    <property type="project" value="InterPro"/>
</dbReference>
<evidence type="ECO:0000313" key="7">
    <source>
        <dbReference type="EMBL" id="KAF5946884.1"/>
    </source>
</evidence>
<feature type="region of interest" description="Disordered" evidence="5">
    <location>
        <begin position="1"/>
        <end position="20"/>
    </location>
</feature>